<dbReference type="Gene3D" id="3.40.50.300">
    <property type="entry name" value="P-loop containing nucleotide triphosphate hydrolases"/>
    <property type="match status" value="1"/>
</dbReference>
<evidence type="ECO:0000313" key="5">
    <source>
        <dbReference type="EMBL" id="MBJ7596956.1"/>
    </source>
</evidence>
<evidence type="ECO:0000256" key="1">
    <source>
        <dbReference type="ARBA" id="ARBA00022448"/>
    </source>
</evidence>
<evidence type="ECO:0000256" key="2">
    <source>
        <dbReference type="ARBA" id="ARBA00022741"/>
    </source>
</evidence>
<protein>
    <recommendedName>
        <fullName evidence="4">Oligopeptide/dipeptide ABC transporter C-terminal domain-containing protein</fullName>
    </recommendedName>
</protein>
<accession>A0A934K5V7</accession>
<keyword evidence="2" id="KW-0547">Nucleotide-binding</keyword>
<sequence>MAAEVCNRPSHPYSRALLQTAPVPDPIEHRRRRANLAVLRSRGPVADVGNSCAFADRCPHVIDLCRSVRPEPEKTRGGADVACHRWRELHTYQAVTPPMAPARVHRRSDGG</sequence>
<dbReference type="InterPro" id="IPR027417">
    <property type="entry name" value="P-loop_NTPase"/>
</dbReference>
<organism evidence="5 6">
    <name type="scientific">Candidatus Nephthysia bennettiae</name>
    <dbReference type="NCBI Taxonomy" id="3127016"/>
    <lineage>
        <taxon>Bacteria</taxon>
        <taxon>Bacillati</taxon>
        <taxon>Candidatus Dormiibacterota</taxon>
        <taxon>Candidatus Dormibacteria</taxon>
        <taxon>Candidatus Dormibacterales</taxon>
        <taxon>Candidatus Dormibacteraceae</taxon>
        <taxon>Candidatus Nephthysia</taxon>
    </lineage>
</organism>
<gene>
    <name evidence="5" type="ORF">JF922_02565</name>
</gene>
<dbReference type="AlphaFoldDB" id="A0A934K5V7"/>
<keyword evidence="1" id="KW-0813">Transport</keyword>
<dbReference type="NCBIfam" id="TIGR01727">
    <property type="entry name" value="oligo_HPY"/>
    <property type="match status" value="1"/>
</dbReference>
<keyword evidence="6" id="KW-1185">Reference proteome</keyword>
<reference evidence="5" key="1">
    <citation type="submission" date="2020-10" db="EMBL/GenBank/DDBJ databases">
        <title>Ca. Dormibacterota MAGs.</title>
        <authorList>
            <person name="Montgomery K."/>
        </authorList>
    </citation>
    <scope>NUCLEOTIDE SEQUENCE [LARGE SCALE GENOMIC DNA]</scope>
    <source>
        <strain evidence="5">SC8812_S17_10</strain>
    </source>
</reference>
<name>A0A934K5V7_9BACT</name>
<dbReference type="Proteomes" id="UP000612893">
    <property type="component" value="Unassembled WGS sequence"/>
</dbReference>
<dbReference type="GO" id="GO:0015833">
    <property type="term" value="P:peptide transport"/>
    <property type="evidence" value="ECO:0007669"/>
    <property type="project" value="InterPro"/>
</dbReference>
<dbReference type="EMBL" id="JAEKNR010000031">
    <property type="protein sequence ID" value="MBJ7596956.1"/>
    <property type="molecule type" value="Genomic_DNA"/>
</dbReference>
<proteinExistence type="predicted"/>
<evidence type="ECO:0000313" key="6">
    <source>
        <dbReference type="Proteomes" id="UP000612893"/>
    </source>
</evidence>
<comment type="caution">
    <text evidence="5">The sequence shown here is derived from an EMBL/GenBank/DDBJ whole genome shotgun (WGS) entry which is preliminary data.</text>
</comment>
<keyword evidence="3" id="KW-0067">ATP-binding</keyword>
<feature type="domain" description="Oligopeptide/dipeptide ABC transporter C-terminal" evidence="4">
    <location>
        <begin position="3"/>
        <end position="65"/>
    </location>
</feature>
<evidence type="ECO:0000256" key="3">
    <source>
        <dbReference type="ARBA" id="ARBA00022840"/>
    </source>
</evidence>
<dbReference type="RefSeq" id="WP_350341327.1">
    <property type="nucleotide sequence ID" value="NZ_JAEKNR010000031.1"/>
</dbReference>
<dbReference type="Pfam" id="PF08352">
    <property type="entry name" value="oligo_HPY"/>
    <property type="match status" value="1"/>
</dbReference>
<evidence type="ECO:0000259" key="4">
    <source>
        <dbReference type="Pfam" id="PF08352"/>
    </source>
</evidence>
<dbReference type="GO" id="GO:0005524">
    <property type="term" value="F:ATP binding"/>
    <property type="evidence" value="ECO:0007669"/>
    <property type="project" value="UniProtKB-KW"/>
</dbReference>
<dbReference type="InterPro" id="IPR013563">
    <property type="entry name" value="Oligopep_ABC_C"/>
</dbReference>